<keyword evidence="14" id="KW-1185">Reference proteome</keyword>
<evidence type="ECO:0000259" key="12">
    <source>
        <dbReference type="Pfam" id="PF00912"/>
    </source>
</evidence>
<dbReference type="InterPro" id="IPR001460">
    <property type="entry name" value="PCN-bd_Tpept"/>
</dbReference>
<reference evidence="13" key="1">
    <citation type="submission" date="2022-10" db="EMBL/GenBank/DDBJ databases">
        <title>Cytochrome P450 Catalyzes Benzene Ring Formation in the Biosynthesis of Trialkyl-Substituted Aromatic Polyketides.</title>
        <authorList>
            <person name="Zhao E."/>
            <person name="Ge H."/>
        </authorList>
    </citation>
    <scope>NUCLEOTIDE SEQUENCE</scope>
    <source>
        <strain evidence="13">NA0869</strain>
    </source>
</reference>
<dbReference type="Gene3D" id="3.40.710.10">
    <property type="entry name" value="DD-peptidase/beta-lactamase superfamily"/>
    <property type="match status" value="1"/>
</dbReference>
<keyword evidence="10" id="KW-0812">Transmembrane</keyword>
<keyword evidence="6" id="KW-0511">Multifunctional enzyme</keyword>
<organism evidence="13 14">
    <name type="scientific">Streptomyces peucetius</name>
    <dbReference type="NCBI Taxonomy" id="1950"/>
    <lineage>
        <taxon>Bacteria</taxon>
        <taxon>Bacillati</taxon>
        <taxon>Actinomycetota</taxon>
        <taxon>Actinomycetes</taxon>
        <taxon>Kitasatosporales</taxon>
        <taxon>Streptomycetaceae</taxon>
        <taxon>Streptomyces</taxon>
    </lineage>
</organism>
<dbReference type="Proteomes" id="UP001163878">
    <property type="component" value="Chromosome"/>
</dbReference>
<feature type="transmembrane region" description="Helical" evidence="10">
    <location>
        <begin position="34"/>
        <end position="56"/>
    </location>
</feature>
<keyword evidence="1" id="KW-0121">Carboxypeptidase</keyword>
<feature type="compositionally biased region" description="Low complexity" evidence="9">
    <location>
        <begin position="676"/>
        <end position="722"/>
    </location>
</feature>
<dbReference type="SUPFAM" id="SSF56601">
    <property type="entry name" value="beta-lactamase/transpeptidase-like"/>
    <property type="match status" value="1"/>
</dbReference>
<dbReference type="InterPro" id="IPR036950">
    <property type="entry name" value="PBP_transglycosylase"/>
</dbReference>
<evidence type="ECO:0000256" key="8">
    <source>
        <dbReference type="ARBA" id="ARBA00049902"/>
    </source>
</evidence>
<dbReference type="PANTHER" id="PTHR32282">
    <property type="entry name" value="BINDING PROTEIN TRANSPEPTIDASE, PUTATIVE-RELATED"/>
    <property type="match status" value="1"/>
</dbReference>
<feature type="domain" description="Penicillin-binding protein transpeptidase" evidence="11">
    <location>
        <begin position="353"/>
        <end position="602"/>
    </location>
</feature>
<evidence type="ECO:0000256" key="2">
    <source>
        <dbReference type="ARBA" id="ARBA00022670"/>
    </source>
</evidence>
<keyword evidence="2" id="KW-0645">Protease</keyword>
<keyword evidence="10" id="KW-0472">Membrane</keyword>
<dbReference type="InterPro" id="IPR050396">
    <property type="entry name" value="Glycosyltr_51/Transpeptidase"/>
</dbReference>
<evidence type="ECO:0000256" key="6">
    <source>
        <dbReference type="ARBA" id="ARBA00023268"/>
    </source>
</evidence>
<protein>
    <submittedName>
        <fullName evidence="13">Penicillin-binding protein</fullName>
    </submittedName>
</protein>
<dbReference type="Pfam" id="PF00905">
    <property type="entry name" value="Transpeptidase"/>
    <property type="match status" value="1"/>
</dbReference>
<comment type="catalytic activity">
    <reaction evidence="7">
        <text>Preferential cleavage: (Ac)2-L-Lys-D-Ala-|-D-Ala. Also transpeptidation of peptidyl-alanyl moieties that are N-acyl substituents of D-alanine.</text>
        <dbReference type="EC" id="3.4.16.4"/>
    </reaction>
</comment>
<sequence length="745" mass="79703">MGRAEARQARQRGARRARRAGPSGIRRFFTFRKILGTFFGLCLLAMGAFFVAYMLVPVPEANAEAKLQSNIYKYSDGKILARTGEVNREIIGLDKIPKDVQYAFVAAENKTFFEDSGVDIKGTLRGLKNTVTGQGKQGGSTITQQYVKNYYLTQDRTITRKLKELVISLKVDRNKEKSEILAGYLNTSYFGRGAYGIQAAAQAYYGVDAEKLNVAQGAYLAALVQAPSSYDWAVASDETKEAVTNRWNYVLNNMVEESWLDKGTRDGLKFPVPRAPKAPPGLSGQAGYIVDAAKEELARQGLDKSDLDAGGWTITLNIDSKRQKELENAVTEQLEDQLDREGSKVDATVQAGATSVDPKTGKVVALYGGVGATEHWVSNATRRDYQPASTFKPVVFASALENGSETQDGDPIGLNTVYDGDSKRPVEGIDGHYAPQNDLNRSYGPVSVQTSLNRSINSAFAQMAVDVGLDEVKETALDMGVPDKNFPVRPSIALGTMSASTWDMAGVYATLDNHGKKVTPTIVAKAEHKDREIEVQDPIGSQVISRETADTVTAGLTGVVKNGSGVNAKSSAYEAAGKTGTSENNKSAWFAGYTPELATVVALFGESPKEGGGQVSLTGTAEAGRANGGGFPAKIWADYTLGALNGGSDAEFDLDVAEIASPDPSPTPTETESEETSPTPTETESEETSPTPTDTETADPAPTDEAPVTPSFTPPSGTFTPPIETDDGDGDGEANRDEERRPLTP</sequence>
<evidence type="ECO:0000256" key="1">
    <source>
        <dbReference type="ARBA" id="ARBA00022645"/>
    </source>
</evidence>
<keyword evidence="4" id="KW-0808">Transferase</keyword>
<evidence type="ECO:0000313" key="14">
    <source>
        <dbReference type="Proteomes" id="UP001163878"/>
    </source>
</evidence>
<keyword evidence="3" id="KW-0328">Glycosyltransferase</keyword>
<evidence type="ECO:0000256" key="9">
    <source>
        <dbReference type="SAM" id="MobiDB-lite"/>
    </source>
</evidence>
<evidence type="ECO:0000259" key="11">
    <source>
        <dbReference type="Pfam" id="PF00905"/>
    </source>
</evidence>
<comment type="catalytic activity">
    <reaction evidence="8">
        <text>[GlcNAc-(1-&gt;4)-Mur2Ac(oyl-L-Ala-gamma-D-Glu-L-Lys-D-Ala-D-Ala)](n)-di-trans,octa-cis-undecaprenyl diphosphate + beta-D-GlcNAc-(1-&gt;4)-Mur2Ac(oyl-L-Ala-gamma-D-Glu-L-Lys-D-Ala-D-Ala)-di-trans,octa-cis-undecaprenyl diphosphate = [GlcNAc-(1-&gt;4)-Mur2Ac(oyl-L-Ala-gamma-D-Glu-L-Lys-D-Ala-D-Ala)](n+1)-di-trans,octa-cis-undecaprenyl diphosphate + di-trans,octa-cis-undecaprenyl diphosphate + H(+)</text>
        <dbReference type="Rhea" id="RHEA:23708"/>
        <dbReference type="Rhea" id="RHEA-COMP:9602"/>
        <dbReference type="Rhea" id="RHEA-COMP:9603"/>
        <dbReference type="ChEBI" id="CHEBI:15378"/>
        <dbReference type="ChEBI" id="CHEBI:58405"/>
        <dbReference type="ChEBI" id="CHEBI:60033"/>
        <dbReference type="ChEBI" id="CHEBI:78435"/>
        <dbReference type="EC" id="2.4.99.28"/>
    </reaction>
</comment>
<keyword evidence="10" id="KW-1133">Transmembrane helix</keyword>
<dbReference type="Gene3D" id="1.10.3810.10">
    <property type="entry name" value="Biosynthetic peptidoglycan transglycosylase-like"/>
    <property type="match status" value="1"/>
</dbReference>
<evidence type="ECO:0000256" key="7">
    <source>
        <dbReference type="ARBA" id="ARBA00034000"/>
    </source>
</evidence>
<dbReference type="RefSeq" id="WP_264246961.1">
    <property type="nucleotide sequence ID" value="NZ_CP107567.1"/>
</dbReference>
<proteinExistence type="predicted"/>
<dbReference type="InterPro" id="IPR001264">
    <property type="entry name" value="Glyco_trans_51"/>
</dbReference>
<keyword evidence="5" id="KW-0378">Hydrolase</keyword>
<dbReference type="Pfam" id="PF00912">
    <property type="entry name" value="Transgly"/>
    <property type="match status" value="1"/>
</dbReference>
<accession>A0ABY6IAX1</accession>
<evidence type="ECO:0000256" key="10">
    <source>
        <dbReference type="SAM" id="Phobius"/>
    </source>
</evidence>
<dbReference type="PANTHER" id="PTHR32282:SF34">
    <property type="entry name" value="PENICILLIN-BINDING PROTEIN 1A"/>
    <property type="match status" value="1"/>
</dbReference>
<evidence type="ECO:0000256" key="5">
    <source>
        <dbReference type="ARBA" id="ARBA00022801"/>
    </source>
</evidence>
<dbReference type="EMBL" id="CP107567">
    <property type="protein sequence ID" value="UYQ64156.1"/>
    <property type="molecule type" value="Genomic_DNA"/>
</dbReference>
<evidence type="ECO:0000256" key="3">
    <source>
        <dbReference type="ARBA" id="ARBA00022676"/>
    </source>
</evidence>
<evidence type="ECO:0000313" key="13">
    <source>
        <dbReference type="EMBL" id="UYQ64156.1"/>
    </source>
</evidence>
<feature type="domain" description="Glycosyl transferase family 51" evidence="12">
    <location>
        <begin position="77"/>
        <end position="254"/>
    </location>
</feature>
<gene>
    <name evidence="13" type="ORF">OGH68_23610</name>
</gene>
<name>A0ABY6IAX1_STRPE</name>
<dbReference type="InterPro" id="IPR012338">
    <property type="entry name" value="Beta-lactam/transpept-like"/>
</dbReference>
<dbReference type="SUPFAM" id="SSF53955">
    <property type="entry name" value="Lysozyme-like"/>
    <property type="match status" value="1"/>
</dbReference>
<evidence type="ECO:0000256" key="4">
    <source>
        <dbReference type="ARBA" id="ARBA00022679"/>
    </source>
</evidence>
<dbReference type="InterPro" id="IPR023346">
    <property type="entry name" value="Lysozyme-like_dom_sf"/>
</dbReference>
<feature type="compositionally biased region" description="Basic and acidic residues" evidence="9">
    <location>
        <begin position="733"/>
        <end position="745"/>
    </location>
</feature>
<feature type="region of interest" description="Disordered" evidence="9">
    <location>
        <begin position="659"/>
        <end position="745"/>
    </location>
</feature>